<protein>
    <submittedName>
        <fullName evidence="1">Uncharacterized protein</fullName>
    </submittedName>
</protein>
<evidence type="ECO:0000313" key="1">
    <source>
        <dbReference type="EMBL" id="KRX20824.1"/>
    </source>
</evidence>
<accession>A0A0V0S257</accession>
<reference evidence="1 2" key="1">
    <citation type="submission" date="2015-01" db="EMBL/GenBank/DDBJ databases">
        <title>Evolution of Trichinella species and genotypes.</title>
        <authorList>
            <person name="Korhonen P.K."/>
            <person name="Edoardo P."/>
            <person name="Giuseppe L.R."/>
            <person name="Gasser R.B."/>
        </authorList>
    </citation>
    <scope>NUCLEOTIDE SEQUENCE [LARGE SCALE GENOMIC DNA]</scope>
    <source>
        <strain evidence="1">ISS417</strain>
    </source>
</reference>
<proteinExistence type="predicted"/>
<keyword evidence="2" id="KW-1185">Reference proteome</keyword>
<dbReference type="AlphaFoldDB" id="A0A0V0S257"/>
<dbReference type="EMBL" id="JYDJ01004895">
    <property type="protein sequence ID" value="KRX20824.1"/>
    <property type="molecule type" value="Genomic_DNA"/>
</dbReference>
<evidence type="ECO:0000313" key="2">
    <source>
        <dbReference type="Proteomes" id="UP000055048"/>
    </source>
</evidence>
<comment type="caution">
    <text evidence="1">The sequence shown here is derived from an EMBL/GenBank/DDBJ whole genome shotgun (WGS) entry which is preliminary data.</text>
</comment>
<organism evidence="1 2">
    <name type="scientific">Trichinella murrelli</name>
    <dbReference type="NCBI Taxonomy" id="144512"/>
    <lineage>
        <taxon>Eukaryota</taxon>
        <taxon>Metazoa</taxon>
        <taxon>Ecdysozoa</taxon>
        <taxon>Nematoda</taxon>
        <taxon>Enoplea</taxon>
        <taxon>Dorylaimia</taxon>
        <taxon>Trichinellida</taxon>
        <taxon>Trichinellidae</taxon>
        <taxon>Trichinella</taxon>
    </lineage>
</organism>
<dbReference type="Proteomes" id="UP000055048">
    <property type="component" value="Unassembled WGS sequence"/>
</dbReference>
<gene>
    <name evidence="1" type="ORF">T05_12238</name>
</gene>
<sequence length="30" mass="3269">MLASNTFALNEMRNQNAISESNGLKVEASQ</sequence>
<name>A0A0V0S257_9BILA</name>